<dbReference type="Proteomes" id="UP000593562">
    <property type="component" value="Unassembled WGS sequence"/>
</dbReference>
<protein>
    <submittedName>
        <fullName evidence="2">Uncharacterized protein</fullName>
    </submittedName>
</protein>
<evidence type="ECO:0000313" key="3">
    <source>
        <dbReference type="Proteomes" id="UP000593562"/>
    </source>
</evidence>
<evidence type="ECO:0000313" key="2">
    <source>
        <dbReference type="EMBL" id="KAF5752264.1"/>
    </source>
</evidence>
<evidence type="ECO:0000256" key="1">
    <source>
        <dbReference type="SAM" id="MobiDB-lite"/>
    </source>
</evidence>
<dbReference type="PANTHER" id="PTHR35986:SF1">
    <property type="entry name" value="OS10G0430800 PROTEIN"/>
    <property type="match status" value="1"/>
</dbReference>
<sequence>MIAPTATPREILITRSRLVSHNDSDGRKNDLEHKQVYVSMLTFPCDSVSIIWLEAKHATMNTGPNVMEDPLDRGFGSITGREEICNPGSSITPTRHDHKRSHRRRRMHHHELRSEHHA</sequence>
<dbReference type="PANTHER" id="PTHR35986">
    <property type="entry name" value="EXPRESSED PROTEIN"/>
    <property type="match status" value="1"/>
</dbReference>
<keyword evidence="3" id="KW-1185">Reference proteome</keyword>
<comment type="caution">
    <text evidence="2">The sequence shown here is derived from an EMBL/GenBank/DDBJ whole genome shotgun (WGS) entry which is preliminary data.</text>
</comment>
<reference evidence="2 3" key="1">
    <citation type="journal article" date="2020" name="Nat. Commun.">
        <title>Genome of Tripterygium wilfordii and identification of cytochrome P450 involved in triptolide biosynthesis.</title>
        <authorList>
            <person name="Tu L."/>
            <person name="Su P."/>
            <person name="Zhang Z."/>
            <person name="Gao L."/>
            <person name="Wang J."/>
            <person name="Hu T."/>
            <person name="Zhou J."/>
            <person name="Zhang Y."/>
            <person name="Zhao Y."/>
            <person name="Liu Y."/>
            <person name="Song Y."/>
            <person name="Tong Y."/>
            <person name="Lu Y."/>
            <person name="Yang J."/>
            <person name="Xu C."/>
            <person name="Jia M."/>
            <person name="Peters R.J."/>
            <person name="Huang L."/>
            <person name="Gao W."/>
        </authorList>
    </citation>
    <scope>NUCLEOTIDE SEQUENCE [LARGE SCALE GENOMIC DNA]</scope>
    <source>
        <strain evidence="3">cv. XIE 37</strain>
        <tissue evidence="2">Leaf</tissue>
    </source>
</reference>
<organism evidence="2 3">
    <name type="scientific">Tripterygium wilfordii</name>
    <name type="common">Thunder God vine</name>
    <dbReference type="NCBI Taxonomy" id="458696"/>
    <lineage>
        <taxon>Eukaryota</taxon>
        <taxon>Viridiplantae</taxon>
        <taxon>Streptophyta</taxon>
        <taxon>Embryophyta</taxon>
        <taxon>Tracheophyta</taxon>
        <taxon>Spermatophyta</taxon>
        <taxon>Magnoliopsida</taxon>
        <taxon>eudicotyledons</taxon>
        <taxon>Gunneridae</taxon>
        <taxon>Pentapetalae</taxon>
        <taxon>rosids</taxon>
        <taxon>fabids</taxon>
        <taxon>Celastrales</taxon>
        <taxon>Celastraceae</taxon>
        <taxon>Tripterygium</taxon>
    </lineage>
</organism>
<proteinExistence type="predicted"/>
<name>A0A7J7E1E3_TRIWF</name>
<feature type="region of interest" description="Disordered" evidence="1">
    <location>
        <begin position="61"/>
        <end position="118"/>
    </location>
</feature>
<gene>
    <name evidence="2" type="ORF">HS088_TW01G00172</name>
</gene>
<feature type="compositionally biased region" description="Basic residues" evidence="1">
    <location>
        <begin position="96"/>
        <end position="111"/>
    </location>
</feature>
<dbReference type="InParanoid" id="A0A7J7E1E3"/>
<dbReference type="AlphaFoldDB" id="A0A7J7E1E3"/>
<dbReference type="EMBL" id="JAAARO010000001">
    <property type="protein sequence ID" value="KAF5752264.1"/>
    <property type="molecule type" value="Genomic_DNA"/>
</dbReference>
<accession>A0A7J7E1E3</accession>